<dbReference type="PROSITE" id="PS50994">
    <property type="entry name" value="INTEGRASE"/>
    <property type="match status" value="1"/>
</dbReference>
<evidence type="ECO:0000256" key="1">
    <source>
        <dbReference type="ARBA" id="ARBA00009277"/>
    </source>
</evidence>
<accession>A0A1Y4QGK1</accession>
<dbReference type="InterPro" id="IPR012337">
    <property type="entry name" value="RNaseH-like_sf"/>
</dbReference>
<dbReference type="PANTHER" id="PTHR35004">
    <property type="entry name" value="TRANSPOSASE RV3428C-RELATED"/>
    <property type="match status" value="1"/>
</dbReference>
<dbReference type="InterPro" id="IPR054353">
    <property type="entry name" value="IstA-like_C"/>
</dbReference>
<sequence>MKEYEEKYKQIFRYLSLGMSQNEISKLLSTSRNTIRKIKAVTDSIRLSWEDASKMTNEEFVHTIFPKNKNDNEELQPRPDCEMMYKELQKPGVTRTLLWEEYAREVKAAGKIPLQYSQFCNYFNHYLEINKATMHFEHKIAERIEVDWCGTTIPIVNELTGEVTKGYLFVGTLPYSQYSYAELMSDMKQENWITAHVNMFNFFGGTTPIIYPDNLKTGVIKHPKHGDVILNPAYQEMGDYYNIAIVPTPIKSPKSKPSVEGTVGKITTHIIARLRKEEFHSISEANEKIKKCLDDFNNRPFQKRQGSRAEVFINEEKPFLRPLPKEPYEYATWKKATVQYHYHISIDKMYYSVPYEYIKQKVDIRLTRNLVEVYYKHHRICSHKRLYGHPGQYSTNTDHMPPNHQKAGEWDGDRFRRWAQSIGINTYKVVDGLLNYYRAEQQAYNGCRSILKLADSYSPRQLEEACEKALKHLSLPRYKNIKLIIQYNQDTRQVNQEDENNDDFAFVRGSSYYGGNTNE</sequence>
<dbReference type="PANTHER" id="PTHR35004:SF8">
    <property type="entry name" value="TRANSPOSASE RV3428C-RELATED"/>
    <property type="match status" value="1"/>
</dbReference>
<dbReference type="Pfam" id="PF22483">
    <property type="entry name" value="Mu-transpos_C_2"/>
    <property type="match status" value="1"/>
</dbReference>
<comment type="caution">
    <text evidence="3">The sequence shown here is derived from an EMBL/GenBank/DDBJ whole genome shotgun (WGS) entry which is preliminary data.</text>
</comment>
<evidence type="ECO:0000313" key="3">
    <source>
        <dbReference type="EMBL" id="OUQ04151.1"/>
    </source>
</evidence>
<dbReference type="Proteomes" id="UP000196258">
    <property type="component" value="Unassembled WGS sequence"/>
</dbReference>
<dbReference type="RefSeq" id="WP_087257827.1">
    <property type="nucleotide sequence ID" value="NZ_NFLB01000014.1"/>
</dbReference>
<dbReference type="Gene3D" id="3.30.420.10">
    <property type="entry name" value="Ribonuclease H-like superfamily/Ribonuclease H"/>
    <property type="match status" value="1"/>
</dbReference>
<dbReference type="SUPFAM" id="SSF53098">
    <property type="entry name" value="Ribonuclease H-like"/>
    <property type="match status" value="1"/>
</dbReference>
<evidence type="ECO:0000259" key="2">
    <source>
        <dbReference type="PROSITE" id="PS50994"/>
    </source>
</evidence>
<gene>
    <name evidence="3" type="ORF">B5E91_11575</name>
</gene>
<dbReference type="EMBL" id="NFLB01000014">
    <property type="protein sequence ID" value="OUQ04151.1"/>
    <property type="molecule type" value="Genomic_DNA"/>
</dbReference>
<evidence type="ECO:0000313" key="4">
    <source>
        <dbReference type="Proteomes" id="UP000196258"/>
    </source>
</evidence>
<dbReference type="AlphaFoldDB" id="A0A1Y4QGK1"/>
<protein>
    <recommendedName>
        <fullName evidence="2">Integrase catalytic domain-containing protein</fullName>
    </recommendedName>
</protein>
<dbReference type="GO" id="GO:0003676">
    <property type="term" value="F:nucleic acid binding"/>
    <property type="evidence" value="ECO:0007669"/>
    <property type="project" value="InterPro"/>
</dbReference>
<dbReference type="GO" id="GO:0015074">
    <property type="term" value="P:DNA integration"/>
    <property type="evidence" value="ECO:0007669"/>
    <property type="project" value="InterPro"/>
</dbReference>
<name>A0A1Y4QGK1_9FIRM</name>
<proteinExistence type="inferred from homology"/>
<reference evidence="4" key="1">
    <citation type="submission" date="2017-04" db="EMBL/GenBank/DDBJ databases">
        <title>Function of individual gut microbiota members based on whole genome sequencing of pure cultures obtained from chicken caecum.</title>
        <authorList>
            <person name="Medvecky M."/>
            <person name="Cejkova D."/>
            <person name="Polansky O."/>
            <person name="Karasova D."/>
            <person name="Kubasova T."/>
            <person name="Cizek A."/>
            <person name="Rychlik I."/>
        </authorList>
    </citation>
    <scope>NUCLEOTIDE SEQUENCE [LARGE SCALE GENOMIC DNA]</scope>
    <source>
        <strain evidence="4">An149</strain>
    </source>
</reference>
<dbReference type="InterPro" id="IPR001584">
    <property type="entry name" value="Integrase_cat-core"/>
</dbReference>
<feature type="domain" description="Integrase catalytic" evidence="2">
    <location>
        <begin position="131"/>
        <end position="317"/>
    </location>
</feature>
<comment type="similarity">
    <text evidence="1">Belongs to the transposase IS21/IS408/IS1162 family.</text>
</comment>
<dbReference type="InterPro" id="IPR036397">
    <property type="entry name" value="RNaseH_sf"/>
</dbReference>
<organism evidence="3 4">
    <name type="scientific">Thomasclavelia spiroformis</name>
    <dbReference type="NCBI Taxonomy" id="29348"/>
    <lineage>
        <taxon>Bacteria</taxon>
        <taxon>Bacillati</taxon>
        <taxon>Bacillota</taxon>
        <taxon>Erysipelotrichia</taxon>
        <taxon>Erysipelotrichales</taxon>
        <taxon>Coprobacillaceae</taxon>
        <taxon>Thomasclavelia</taxon>
    </lineage>
</organism>
<dbReference type="NCBIfam" id="NF033546">
    <property type="entry name" value="transpos_IS21"/>
    <property type="match status" value="1"/>
</dbReference>